<gene>
    <name evidence="1" type="ORF">B9G39_21485</name>
</gene>
<organism evidence="1 2">
    <name type="scientific">Zooshikella ganghwensis</name>
    <dbReference type="NCBI Taxonomy" id="202772"/>
    <lineage>
        <taxon>Bacteria</taxon>
        <taxon>Pseudomonadati</taxon>
        <taxon>Pseudomonadota</taxon>
        <taxon>Gammaproteobacteria</taxon>
        <taxon>Oceanospirillales</taxon>
        <taxon>Zooshikellaceae</taxon>
        <taxon>Zooshikella</taxon>
    </lineage>
</organism>
<keyword evidence="2" id="KW-1185">Reference proteome</keyword>
<dbReference type="EMBL" id="NDXW01000001">
    <property type="protein sequence ID" value="RDH45812.1"/>
    <property type="molecule type" value="Genomic_DNA"/>
</dbReference>
<evidence type="ECO:0000313" key="2">
    <source>
        <dbReference type="Proteomes" id="UP000257039"/>
    </source>
</evidence>
<name>A0A4P9VU44_9GAMM</name>
<comment type="caution">
    <text evidence="1">The sequence shown here is derived from an EMBL/GenBank/DDBJ whole genome shotgun (WGS) entry which is preliminary data.</text>
</comment>
<protein>
    <submittedName>
        <fullName evidence="1">Uncharacterized protein</fullName>
    </submittedName>
</protein>
<sequence>MAHNVEYILDISGEKFNQQLPSNKSATSTELEDCKTYDSGFEFTLPNTTVDLIGELTGNVTLIWTPWVYSSILRTPSILDKLVDWERQLLKFCPAVATYRVDEYLIELWEKEAGEYWFRDVNPFPALVKWLNNQEPFHWKKIN</sequence>
<proteinExistence type="predicted"/>
<dbReference type="AlphaFoldDB" id="A0A4P9VU44"/>
<accession>A0A4P9VU44</accession>
<dbReference type="RefSeq" id="WP_094788704.1">
    <property type="nucleotide sequence ID" value="NZ_NDXW01000001.1"/>
</dbReference>
<dbReference type="Proteomes" id="UP000257039">
    <property type="component" value="Unassembled WGS sequence"/>
</dbReference>
<evidence type="ECO:0000313" key="1">
    <source>
        <dbReference type="EMBL" id="RDH45812.1"/>
    </source>
</evidence>
<reference evidence="1 2" key="1">
    <citation type="submission" date="2017-04" db="EMBL/GenBank/DDBJ databases">
        <title>Draft genome sequence of Zooshikella ganghwensis VG4 isolated from Red Sea sediments.</title>
        <authorList>
            <person name="Rehman Z."/>
            <person name="Alam I."/>
            <person name="Kamau A."/>
            <person name="Bajic V."/>
            <person name="Leiknes T."/>
        </authorList>
    </citation>
    <scope>NUCLEOTIDE SEQUENCE [LARGE SCALE GENOMIC DNA]</scope>
    <source>
        <strain evidence="1 2">VG4</strain>
    </source>
</reference>